<name>A0ABQ7IBA0_9HELO</name>
<keyword evidence="4" id="KW-1185">Reference proteome</keyword>
<evidence type="ECO:0000256" key="1">
    <source>
        <dbReference type="ARBA" id="ARBA00023242"/>
    </source>
</evidence>
<reference evidence="3 4" key="1">
    <citation type="journal article" date="2020" name="Genome Biol. Evol.">
        <title>Comparative genomics of Sclerotiniaceae.</title>
        <authorList>
            <person name="Valero Jimenez C.A."/>
            <person name="Steentjes M."/>
            <person name="Scholten O.E."/>
            <person name="Van Kan J.A.L."/>
        </authorList>
    </citation>
    <scope>NUCLEOTIDE SEQUENCE [LARGE SCALE GENOMIC DNA]</scope>
    <source>
        <strain evidence="3 4">B1</strain>
    </source>
</reference>
<dbReference type="InterPro" id="IPR036864">
    <property type="entry name" value="Zn2-C6_fun-type_DNA-bd_sf"/>
</dbReference>
<dbReference type="PROSITE" id="PS50048">
    <property type="entry name" value="ZN2_CY6_FUNGAL_2"/>
    <property type="match status" value="1"/>
</dbReference>
<keyword evidence="1" id="KW-0539">Nucleus</keyword>
<dbReference type="SUPFAM" id="SSF57701">
    <property type="entry name" value="Zn2/Cys6 DNA-binding domain"/>
    <property type="match status" value="1"/>
</dbReference>
<dbReference type="Proteomes" id="UP000783213">
    <property type="component" value="Unassembled WGS sequence"/>
</dbReference>
<evidence type="ECO:0000259" key="2">
    <source>
        <dbReference type="PROSITE" id="PS50048"/>
    </source>
</evidence>
<gene>
    <name evidence="3" type="ORF">EAE98_009394</name>
</gene>
<sequence>MPVDQPEGSFVNTFRRRSRRGCLTCRQHRLKCDENGPKCGNCSRLGKHCRWGLKASFHSSRMTKLSPSDSANLSEIESVRKPPNDFQFVDETKEIEGEYDRHDDDETLQLHKSSQGNADDIILLDAHSHCKENASDRFTISPGTQTPQLSSFTMNGDSQKNPEMTIGTSQSLLNLGDIQHLSSQSPPTNNFLTYGNYLASNNTSLVRVSPDIGYHRSSSNTSSPSQEVVAWPINNHIKAGLLSLYFRETSKWCEVTNSLKPFSTLYGHFVIESQAFAAAAVALASIQSLKWNSNSILLAKELYKFARETLQRLKSDHHEGALLGTTILCIYWSASEQPIEESSILHECSHLLQTTIGSKISDGILSACFWTFARQDIWIAYASRRSTLIPLDKWRVAHDEALYGLNQDTYSNRAIFITAKIVNELSRDPVALNEANLRSLWAELQTWVVERPQNVRCIIEVEASGDSPFPIILFSNTAAACGNMYYHVASILLLASGKISSEFSALVSPACHARRTVGISITNNEHATLVNSIHLICIAAKQIPSSIEKIAVLNHLKKIEDETGWKTRSCILDLEHLWGL</sequence>
<evidence type="ECO:0000313" key="3">
    <source>
        <dbReference type="EMBL" id="KAF7919074.1"/>
    </source>
</evidence>
<dbReference type="InterPro" id="IPR001138">
    <property type="entry name" value="Zn2Cys6_DnaBD"/>
</dbReference>
<dbReference type="SMART" id="SM00066">
    <property type="entry name" value="GAL4"/>
    <property type="match status" value="1"/>
</dbReference>
<comment type="caution">
    <text evidence="3">The sequence shown here is derived from an EMBL/GenBank/DDBJ whole genome shotgun (WGS) entry which is preliminary data.</text>
</comment>
<organism evidence="3 4">
    <name type="scientific">Botrytis deweyae</name>
    <dbReference type="NCBI Taxonomy" id="2478750"/>
    <lineage>
        <taxon>Eukaryota</taxon>
        <taxon>Fungi</taxon>
        <taxon>Dikarya</taxon>
        <taxon>Ascomycota</taxon>
        <taxon>Pezizomycotina</taxon>
        <taxon>Leotiomycetes</taxon>
        <taxon>Helotiales</taxon>
        <taxon>Sclerotiniaceae</taxon>
        <taxon>Botrytis</taxon>
    </lineage>
</organism>
<dbReference type="EMBL" id="RCSX01000028">
    <property type="protein sequence ID" value="KAF7919074.1"/>
    <property type="molecule type" value="Genomic_DNA"/>
</dbReference>
<feature type="domain" description="Zn(2)-C6 fungal-type" evidence="2">
    <location>
        <begin position="21"/>
        <end position="51"/>
    </location>
</feature>
<evidence type="ECO:0000313" key="4">
    <source>
        <dbReference type="Proteomes" id="UP000783213"/>
    </source>
</evidence>
<dbReference type="PANTHER" id="PTHR37534:SF4">
    <property type="entry name" value="ZN(II)2CYS6 TRANSCRIPTION FACTOR (EUROFUNG)"/>
    <property type="match status" value="1"/>
</dbReference>
<dbReference type="PANTHER" id="PTHR37534">
    <property type="entry name" value="TRANSCRIPTIONAL ACTIVATOR PROTEIN UGA3"/>
    <property type="match status" value="1"/>
</dbReference>
<dbReference type="PROSITE" id="PS00463">
    <property type="entry name" value="ZN2_CY6_FUNGAL_1"/>
    <property type="match status" value="1"/>
</dbReference>
<dbReference type="Gene3D" id="4.10.240.10">
    <property type="entry name" value="Zn(2)-C6 fungal-type DNA-binding domain"/>
    <property type="match status" value="1"/>
</dbReference>
<dbReference type="GeneID" id="62236165"/>
<protein>
    <recommendedName>
        <fullName evidence="2">Zn(2)-C6 fungal-type domain-containing protein</fullName>
    </recommendedName>
</protein>
<accession>A0ABQ7IBA0</accession>
<proteinExistence type="predicted"/>
<dbReference type="CDD" id="cd00067">
    <property type="entry name" value="GAL4"/>
    <property type="match status" value="1"/>
</dbReference>
<dbReference type="Pfam" id="PF00172">
    <property type="entry name" value="Zn_clus"/>
    <property type="match status" value="1"/>
</dbReference>
<dbReference type="RefSeq" id="XP_038806488.1">
    <property type="nucleotide sequence ID" value="XM_038957015.1"/>
</dbReference>